<gene>
    <name evidence="2" type="primary">IPT9</name>
    <name evidence="2" type="ORF">QJS10_CPA03g01971</name>
</gene>
<reference evidence="2" key="2">
    <citation type="submission" date="2023-06" db="EMBL/GenBank/DDBJ databases">
        <authorList>
            <person name="Ma L."/>
            <person name="Liu K.-W."/>
            <person name="Li Z."/>
            <person name="Hsiao Y.-Y."/>
            <person name="Qi Y."/>
            <person name="Fu T."/>
            <person name="Tang G."/>
            <person name="Zhang D."/>
            <person name="Sun W.-H."/>
            <person name="Liu D.-K."/>
            <person name="Li Y."/>
            <person name="Chen G.-Z."/>
            <person name="Liu X.-D."/>
            <person name="Liao X.-Y."/>
            <person name="Jiang Y.-T."/>
            <person name="Yu X."/>
            <person name="Hao Y."/>
            <person name="Huang J."/>
            <person name="Zhao X.-W."/>
            <person name="Ke S."/>
            <person name="Chen Y.-Y."/>
            <person name="Wu W.-L."/>
            <person name="Hsu J.-L."/>
            <person name="Lin Y.-F."/>
            <person name="Huang M.-D."/>
            <person name="Li C.-Y."/>
            <person name="Huang L."/>
            <person name="Wang Z.-W."/>
            <person name="Zhao X."/>
            <person name="Zhong W.-Y."/>
            <person name="Peng D.-H."/>
            <person name="Ahmad S."/>
            <person name="Lan S."/>
            <person name="Zhang J.-S."/>
            <person name="Tsai W.-C."/>
            <person name="Van De Peer Y."/>
            <person name="Liu Z.-J."/>
        </authorList>
    </citation>
    <scope>NUCLEOTIDE SEQUENCE</scope>
    <source>
        <strain evidence="2">CP</strain>
        <tissue evidence="2">Leaves</tissue>
    </source>
</reference>
<comment type="caution">
    <text evidence="2">The sequence shown here is derived from an EMBL/GenBank/DDBJ whole genome shotgun (WGS) entry which is preliminary data.</text>
</comment>
<evidence type="ECO:0000256" key="1">
    <source>
        <dbReference type="SAM" id="MobiDB-lite"/>
    </source>
</evidence>
<feature type="region of interest" description="Disordered" evidence="1">
    <location>
        <begin position="48"/>
        <end position="67"/>
    </location>
</feature>
<feature type="region of interest" description="Disordered" evidence="1">
    <location>
        <begin position="84"/>
        <end position="109"/>
    </location>
</feature>
<name>A0AAV9FB26_ACOCL</name>
<proteinExistence type="predicted"/>
<evidence type="ECO:0000313" key="3">
    <source>
        <dbReference type="Proteomes" id="UP001180020"/>
    </source>
</evidence>
<keyword evidence="3" id="KW-1185">Reference proteome</keyword>
<sequence length="109" mass="12071">MKKKNEKNKEKVIVISGSTSVCKSMLALQLVKKLTADSVQVYRGLDVGRAPPQTHLRGPSPPPLLDRAHPIDWFGSEWVTTDDGAIKVTGPRTTRDRKNPNLKQPSIQT</sequence>
<protein>
    <submittedName>
        <fullName evidence="2">tRNA dimethylallyltransferase 9</fullName>
    </submittedName>
</protein>
<evidence type="ECO:0000313" key="2">
    <source>
        <dbReference type="EMBL" id="KAK1322083.1"/>
    </source>
</evidence>
<accession>A0AAV9FB26</accession>
<dbReference type="InterPro" id="IPR027417">
    <property type="entry name" value="P-loop_NTPase"/>
</dbReference>
<reference evidence="2" key="1">
    <citation type="journal article" date="2023" name="Nat. Commun.">
        <title>Diploid and tetraploid genomes of Acorus and the evolution of monocots.</title>
        <authorList>
            <person name="Ma L."/>
            <person name="Liu K.W."/>
            <person name="Li Z."/>
            <person name="Hsiao Y.Y."/>
            <person name="Qi Y."/>
            <person name="Fu T."/>
            <person name="Tang G.D."/>
            <person name="Zhang D."/>
            <person name="Sun W.H."/>
            <person name="Liu D.K."/>
            <person name="Li Y."/>
            <person name="Chen G.Z."/>
            <person name="Liu X.D."/>
            <person name="Liao X.Y."/>
            <person name="Jiang Y.T."/>
            <person name="Yu X."/>
            <person name="Hao Y."/>
            <person name="Huang J."/>
            <person name="Zhao X.W."/>
            <person name="Ke S."/>
            <person name="Chen Y.Y."/>
            <person name="Wu W.L."/>
            <person name="Hsu J.L."/>
            <person name="Lin Y.F."/>
            <person name="Huang M.D."/>
            <person name="Li C.Y."/>
            <person name="Huang L."/>
            <person name="Wang Z.W."/>
            <person name="Zhao X."/>
            <person name="Zhong W.Y."/>
            <person name="Peng D.H."/>
            <person name="Ahmad S."/>
            <person name="Lan S."/>
            <person name="Zhang J.S."/>
            <person name="Tsai W.C."/>
            <person name="Van de Peer Y."/>
            <person name="Liu Z.J."/>
        </authorList>
    </citation>
    <scope>NUCLEOTIDE SEQUENCE</scope>
    <source>
        <strain evidence="2">CP</strain>
    </source>
</reference>
<organism evidence="2 3">
    <name type="scientific">Acorus calamus</name>
    <name type="common">Sweet flag</name>
    <dbReference type="NCBI Taxonomy" id="4465"/>
    <lineage>
        <taxon>Eukaryota</taxon>
        <taxon>Viridiplantae</taxon>
        <taxon>Streptophyta</taxon>
        <taxon>Embryophyta</taxon>
        <taxon>Tracheophyta</taxon>
        <taxon>Spermatophyta</taxon>
        <taxon>Magnoliopsida</taxon>
        <taxon>Liliopsida</taxon>
        <taxon>Acoraceae</taxon>
        <taxon>Acorus</taxon>
    </lineage>
</organism>
<dbReference type="Proteomes" id="UP001180020">
    <property type="component" value="Unassembled WGS sequence"/>
</dbReference>
<dbReference type="Gene3D" id="3.40.50.300">
    <property type="entry name" value="P-loop containing nucleotide triphosphate hydrolases"/>
    <property type="match status" value="1"/>
</dbReference>
<dbReference type="AlphaFoldDB" id="A0AAV9FB26"/>
<dbReference type="EMBL" id="JAUJYO010000003">
    <property type="protein sequence ID" value="KAK1322083.1"/>
    <property type="molecule type" value="Genomic_DNA"/>
</dbReference>